<keyword evidence="3" id="KW-1185">Reference proteome</keyword>
<feature type="transmembrane region" description="Helical" evidence="1">
    <location>
        <begin position="63"/>
        <end position="81"/>
    </location>
</feature>
<reference evidence="2 3" key="1">
    <citation type="submission" date="2019-09" db="EMBL/GenBank/DDBJ databases">
        <title>Segnochrobactrum spirostomi gen. nov., sp. nov., isolated from the ciliate Spirostomum cf. yagiui and description of a novel family, Segnochrobactraceae fam. nov. within the order Rhizobiales of the class Alphaproteobacteria.</title>
        <authorList>
            <person name="Akter S."/>
            <person name="Shazib S.U.A."/>
            <person name="Shin M.K."/>
        </authorList>
    </citation>
    <scope>NUCLEOTIDE SEQUENCE [LARGE SCALE GENOMIC DNA]</scope>
    <source>
        <strain evidence="2 3">Sp-1</strain>
    </source>
</reference>
<feature type="transmembrane region" description="Helical" evidence="1">
    <location>
        <begin position="181"/>
        <end position="203"/>
    </location>
</feature>
<keyword evidence="1" id="KW-1133">Transmembrane helix</keyword>
<proteinExistence type="predicted"/>
<sequence length="238" mass="26201">MALFWFVLASGGFAFLVDHSPLKVRSLSHAMQRQRFAWMEMMARREVRIVDTAIMSGLQNGTAFFASTSVLAIGGAFALLNSTDRMIAIFADLAVPIGATRVLWELKGLGLVLIYAYAFFKFGWSYRLFNYTSILLGAVPPPDEVDTAEGRRALARVSEMAVNAGMHFNLGLRAFFLSIGYLGWFAGPIPFMAATALIILVLIRRQFWSNPIFPALAAMREAAAHGPGNSDDERPASR</sequence>
<dbReference type="Pfam" id="PF04654">
    <property type="entry name" value="DUF599"/>
    <property type="match status" value="1"/>
</dbReference>
<dbReference type="PANTHER" id="PTHR31881:SF6">
    <property type="entry name" value="OS09G0494600 PROTEIN"/>
    <property type="match status" value="1"/>
</dbReference>
<dbReference type="EMBL" id="VWNA01000001">
    <property type="protein sequence ID" value="MQT14096.1"/>
    <property type="molecule type" value="Genomic_DNA"/>
</dbReference>
<keyword evidence="1" id="KW-0812">Transmembrane</keyword>
<dbReference type="PANTHER" id="PTHR31881">
    <property type="match status" value="1"/>
</dbReference>
<name>A0A6A7Y5Q2_9HYPH</name>
<accession>A0A6A7Y5Q2</accession>
<organism evidence="2 3">
    <name type="scientific">Segnochrobactrum spirostomi</name>
    <dbReference type="NCBI Taxonomy" id="2608987"/>
    <lineage>
        <taxon>Bacteria</taxon>
        <taxon>Pseudomonadati</taxon>
        <taxon>Pseudomonadota</taxon>
        <taxon>Alphaproteobacteria</taxon>
        <taxon>Hyphomicrobiales</taxon>
        <taxon>Segnochrobactraceae</taxon>
        <taxon>Segnochrobactrum</taxon>
    </lineage>
</organism>
<comment type="caution">
    <text evidence="2">The sequence shown here is derived from an EMBL/GenBank/DDBJ whole genome shotgun (WGS) entry which is preliminary data.</text>
</comment>
<feature type="transmembrane region" description="Helical" evidence="1">
    <location>
        <begin position="102"/>
        <end position="120"/>
    </location>
</feature>
<dbReference type="AlphaFoldDB" id="A0A6A7Y5Q2"/>
<protein>
    <submittedName>
        <fullName evidence="2">DUF599 family protein</fullName>
    </submittedName>
</protein>
<dbReference type="Proteomes" id="UP000332515">
    <property type="component" value="Unassembled WGS sequence"/>
</dbReference>
<evidence type="ECO:0000313" key="2">
    <source>
        <dbReference type="EMBL" id="MQT14096.1"/>
    </source>
</evidence>
<evidence type="ECO:0000256" key="1">
    <source>
        <dbReference type="SAM" id="Phobius"/>
    </source>
</evidence>
<keyword evidence="1" id="KW-0472">Membrane</keyword>
<dbReference type="InterPro" id="IPR006747">
    <property type="entry name" value="DUF599"/>
</dbReference>
<evidence type="ECO:0000313" key="3">
    <source>
        <dbReference type="Proteomes" id="UP000332515"/>
    </source>
</evidence>
<gene>
    <name evidence="2" type="ORF">F0357_15885</name>
</gene>